<accession>A0A8S0VLK2</accession>
<dbReference type="Proteomes" id="UP000594638">
    <property type="component" value="Unassembled WGS sequence"/>
</dbReference>
<comment type="similarity">
    <text evidence="1 5">Belongs to the BZR/LAT61 family.</text>
</comment>
<protein>
    <recommendedName>
        <fullName evidence="5">Protein BZR1 homolog</fullName>
    </recommendedName>
    <alternativeName>
        <fullName evidence="5">Protein BRASSINAZOLE-RESISTANT 1 homolog</fullName>
    </alternativeName>
</protein>
<reference evidence="8 9" key="1">
    <citation type="submission" date="2019-12" db="EMBL/GenBank/DDBJ databases">
        <authorList>
            <person name="Alioto T."/>
            <person name="Alioto T."/>
            <person name="Gomez Garrido J."/>
        </authorList>
    </citation>
    <scope>NUCLEOTIDE SEQUENCE [LARGE SCALE GENOMIC DNA]</scope>
</reference>
<dbReference type="InterPro" id="IPR033264">
    <property type="entry name" value="BZR"/>
</dbReference>
<comment type="subcellular location">
    <subcellularLocation>
        <location evidence="5">Nucleus</location>
    </subcellularLocation>
</comment>
<feature type="region of interest" description="Disordered" evidence="6">
    <location>
        <begin position="1"/>
        <end position="28"/>
    </location>
</feature>
<dbReference type="InterPro" id="IPR008540">
    <property type="entry name" value="BES1_N"/>
</dbReference>
<dbReference type="GO" id="GO:0009742">
    <property type="term" value="P:brassinosteroid mediated signaling pathway"/>
    <property type="evidence" value="ECO:0007669"/>
    <property type="project" value="UniProtKB-UniRule"/>
</dbReference>
<evidence type="ECO:0000259" key="7">
    <source>
        <dbReference type="Pfam" id="PF05687"/>
    </source>
</evidence>
<keyword evidence="5" id="KW-1070">Brassinosteroid signaling pathway</keyword>
<dbReference type="GO" id="GO:0005634">
    <property type="term" value="C:nucleus"/>
    <property type="evidence" value="ECO:0007669"/>
    <property type="project" value="UniProtKB-SubCell"/>
</dbReference>
<keyword evidence="4 5" id="KW-0804">Transcription</keyword>
<feature type="region of interest" description="Disordered" evidence="6">
    <location>
        <begin position="196"/>
        <end position="215"/>
    </location>
</feature>
<evidence type="ECO:0000256" key="5">
    <source>
        <dbReference type="RuleBase" id="RU369040"/>
    </source>
</evidence>
<dbReference type="OrthoDB" id="1907033at2759"/>
<sequence>MKESCLERENTGNDNVRSEDEKKWTKMREKQRRSIATKIFQGLRRHGGYRLSPRADNNQVLRHLAQEAGWIVEPDGTTYRSATNTTTISSGINVCPLCARGRKRAMPVPTSSFKGANAGIGAVTNDDGSECLTVASPCHIGPTTLHHSSFSLPFCGGFSSSSTTIAATASSSSCPSHCTEAVRAAFTCGSLHRPSTYDATTSSQDTPVGWPQSLT</sequence>
<dbReference type="EMBL" id="CACTIH010009582">
    <property type="protein sequence ID" value="CAA3032421.1"/>
    <property type="molecule type" value="Genomic_DNA"/>
</dbReference>
<dbReference type="GO" id="GO:0003677">
    <property type="term" value="F:DNA binding"/>
    <property type="evidence" value="ECO:0007669"/>
    <property type="project" value="UniProtKB-UniRule"/>
</dbReference>
<evidence type="ECO:0000256" key="6">
    <source>
        <dbReference type="SAM" id="MobiDB-lite"/>
    </source>
</evidence>
<feature type="compositionally biased region" description="Polar residues" evidence="6">
    <location>
        <begin position="197"/>
        <end position="215"/>
    </location>
</feature>
<dbReference type="Pfam" id="PF05687">
    <property type="entry name" value="BES1_N"/>
    <property type="match status" value="1"/>
</dbReference>
<evidence type="ECO:0000313" key="9">
    <source>
        <dbReference type="Proteomes" id="UP000594638"/>
    </source>
</evidence>
<proteinExistence type="inferred from homology"/>
<keyword evidence="3 5" id="KW-0238">DNA-binding</keyword>
<feature type="domain" description="BES1/BZR1 plant transcription factor N-terminal" evidence="7">
    <location>
        <begin position="15"/>
        <end position="89"/>
    </location>
</feature>
<organism evidence="8 9">
    <name type="scientific">Olea europaea subsp. europaea</name>
    <dbReference type="NCBI Taxonomy" id="158383"/>
    <lineage>
        <taxon>Eukaryota</taxon>
        <taxon>Viridiplantae</taxon>
        <taxon>Streptophyta</taxon>
        <taxon>Embryophyta</taxon>
        <taxon>Tracheophyta</taxon>
        <taxon>Spermatophyta</taxon>
        <taxon>Magnoliopsida</taxon>
        <taxon>eudicotyledons</taxon>
        <taxon>Gunneridae</taxon>
        <taxon>Pentapetalae</taxon>
        <taxon>asterids</taxon>
        <taxon>lamiids</taxon>
        <taxon>Lamiales</taxon>
        <taxon>Oleaceae</taxon>
        <taxon>Oleeae</taxon>
        <taxon>Olea</taxon>
    </lineage>
</organism>
<keyword evidence="2 5" id="KW-0805">Transcription regulation</keyword>
<dbReference type="PANTHER" id="PTHR31506:SF4">
    <property type="entry name" value="BES1_BZR1 PLANT TRANSCRIPTION FACTOR N-TERMINAL DOMAIN-CONTAINING PROTEIN"/>
    <property type="match status" value="1"/>
</dbReference>
<keyword evidence="9" id="KW-1185">Reference proteome</keyword>
<dbReference type="Gramene" id="OE9A033026T1">
    <property type="protein sequence ID" value="OE9A033026C1"/>
    <property type="gene ID" value="OE9A033026"/>
</dbReference>
<gene>
    <name evidence="8" type="ORF">OLEA9_A033026</name>
</gene>
<dbReference type="PANTHER" id="PTHR31506">
    <property type="entry name" value="BES1/BZR1 HOMOLOG PROTEIN 3-RELATED"/>
    <property type="match status" value="1"/>
</dbReference>
<dbReference type="AlphaFoldDB" id="A0A8S0VLK2"/>
<name>A0A8S0VLK2_OLEEU</name>
<evidence type="ECO:0000256" key="1">
    <source>
        <dbReference type="ARBA" id="ARBA00005909"/>
    </source>
</evidence>
<evidence type="ECO:0000256" key="2">
    <source>
        <dbReference type="ARBA" id="ARBA00023015"/>
    </source>
</evidence>
<dbReference type="GO" id="GO:0006351">
    <property type="term" value="P:DNA-templated transcription"/>
    <property type="evidence" value="ECO:0007669"/>
    <property type="project" value="InterPro"/>
</dbReference>
<evidence type="ECO:0000313" key="8">
    <source>
        <dbReference type="EMBL" id="CAA3032421.1"/>
    </source>
</evidence>
<evidence type="ECO:0000256" key="3">
    <source>
        <dbReference type="ARBA" id="ARBA00023125"/>
    </source>
</evidence>
<dbReference type="GO" id="GO:0003700">
    <property type="term" value="F:DNA-binding transcription factor activity"/>
    <property type="evidence" value="ECO:0007669"/>
    <property type="project" value="UniProtKB-UniRule"/>
</dbReference>
<comment type="function">
    <text evidence="5">Functions in brassinosteroid signaling. May function as transcriptional repressor.</text>
</comment>
<comment type="caution">
    <text evidence="8">The sequence shown here is derived from an EMBL/GenBank/DDBJ whole genome shotgun (WGS) entry which is preliminary data.</text>
</comment>
<evidence type="ECO:0000256" key="4">
    <source>
        <dbReference type="ARBA" id="ARBA00023163"/>
    </source>
</evidence>